<name>A0A0E9TIX9_ANGAN</name>
<reference evidence="1" key="2">
    <citation type="journal article" date="2015" name="Fish Shellfish Immunol.">
        <title>Early steps in the European eel (Anguilla anguilla)-Vibrio vulnificus interaction in the gills: Role of the RtxA13 toxin.</title>
        <authorList>
            <person name="Callol A."/>
            <person name="Pajuelo D."/>
            <person name="Ebbesson L."/>
            <person name="Teles M."/>
            <person name="MacKenzie S."/>
            <person name="Amaro C."/>
        </authorList>
    </citation>
    <scope>NUCLEOTIDE SEQUENCE</scope>
</reference>
<sequence length="28" mass="3480">MKHLQRPSHHLFISYIFLRVQTVLKYHS</sequence>
<evidence type="ECO:0000313" key="1">
    <source>
        <dbReference type="EMBL" id="JAH53644.1"/>
    </source>
</evidence>
<accession>A0A0E9TIX9</accession>
<dbReference type="EMBL" id="GBXM01054933">
    <property type="protein sequence ID" value="JAH53644.1"/>
    <property type="molecule type" value="Transcribed_RNA"/>
</dbReference>
<organism evidence="1">
    <name type="scientific">Anguilla anguilla</name>
    <name type="common">European freshwater eel</name>
    <name type="synonym">Muraena anguilla</name>
    <dbReference type="NCBI Taxonomy" id="7936"/>
    <lineage>
        <taxon>Eukaryota</taxon>
        <taxon>Metazoa</taxon>
        <taxon>Chordata</taxon>
        <taxon>Craniata</taxon>
        <taxon>Vertebrata</taxon>
        <taxon>Euteleostomi</taxon>
        <taxon>Actinopterygii</taxon>
        <taxon>Neopterygii</taxon>
        <taxon>Teleostei</taxon>
        <taxon>Anguilliformes</taxon>
        <taxon>Anguillidae</taxon>
        <taxon>Anguilla</taxon>
    </lineage>
</organism>
<dbReference type="AlphaFoldDB" id="A0A0E9TIX9"/>
<reference evidence="1" key="1">
    <citation type="submission" date="2014-11" db="EMBL/GenBank/DDBJ databases">
        <authorList>
            <person name="Amaro Gonzalez C."/>
        </authorList>
    </citation>
    <scope>NUCLEOTIDE SEQUENCE</scope>
</reference>
<proteinExistence type="predicted"/>
<protein>
    <submittedName>
        <fullName evidence="1">Uncharacterized protein</fullName>
    </submittedName>
</protein>